<dbReference type="RefSeq" id="WP_034661288.1">
    <property type="nucleotide sequence ID" value="NZ_CANLYP010000001.1"/>
</dbReference>
<evidence type="ECO:0000313" key="1">
    <source>
        <dbReference type="EMBL" id="MDR4250096.1"/>
    </source>
</evidence>
<accession>A0AAE3WM05</accession>
<dbReference type="AlphaFoldDB" id="A0AAE3WM05"/>
<evidence type="ECO:0000313" key="2">
    <source>
        <dbReference type="Proteomes" id="UP001182042"/>
    </source>
</evidence>
<organism evidence="1 2">
    <name type="scientific">Bacillus pumilus</name>
    <name type="common">Bacillus mesentericus</name>
    <dbReference type="NCBI Taxonomy" id="1408"/>
    <lineage>
        <taxon>Bacteria</taxon>
        <taxon>Bacillati</taxon>
        <taxon>Bacillota</taxon>
        <taxon>Bacilli</taxon>
        <taxon>Bacillales</taxon>
        <taxon>Bacillaceae</taxon>
        <taxon>Bacillus</taxon>
    </lineage>
</organism>
<comment type="caution">
    <text evidence="1">The sequence shown here is derived from an EMBL/GenBank/DDBJ whole genome shotgun (WGS) entry which is preliminary data.</text>
</comment>
<gene>
    <name evidence="1" type="ORF">FO508_07005</name>
</gene>
<name>A0AAE3WM05_BACPU</name>
<dbReference type="Proteomes" id="UP001182042">
    <property type="component" value="Unassembled WGS sequence"/>
</dbReference>
<evidence type="ECO:0008006" key="3">
    <source>
        <dbReference type="Google" id="ProtNLM"/>
    </source>
</evidence>
<sequence>MKREGGFIYPHVLAAILFFLLILGSMTIGFQKELRSAELTISFYKKQQLFRVGASEAARTLHRLCEKQHTHIDTEEGRVTLKQMTCDQKKKRILMLVSVKTKDGLSDERELVLDWKTREIMKWANPE</sequence>
<dbReference type="EMBL" id="VKQA01000001">
    <property type="protein sequence ID" value="MDR4250096.1"/>
    <property type="molecule type" value="Genomic_DNA"/>
</dbReference>
<reference evidence="1" key="1">
    <citation type="submission" date="2019-07" db="EMBL/GenBank/DDBJ databases">
        <title>Phylogenomic Reclassification of ATCC Bacillus Strains and Various Taxa within the Genus Bacillus.</title>
        <authorList>
            <person name="Riojas M.A."/>
            <person name="Frank A.M."/>
            <person name="Fenn S.L."/>
            <person name="King S."/>
            <person name="Brower S."/>
            <person name="Hazbon M.H."/>
        </authorList>
    </citation>
    <scope>NUCLEOTIDE SEQUENCE</scope>
    <source>
        <strain evidence="1">ATCC 27142</strain>
    </source>
</reference>
<proteinExistence type="predicted"/>
<protein>
    <recommendedName>
        <fullName evidence="3">Competence protein ComG</fullName>
    </recommendedName>
</protein>